<evidence type="ECO:0000313" key="5">
    <source>
        <dbReference type="Proteomes" id="UP000214720"/>
    </source>
</evidence>
<sequence>MTASVAACAASLFLEFSGMTVRTFLITGATKGIGRALSERLVRAGHRVVGLARTQADFPGELVLVDLADRAATDAVLHDLTHRFTFDGVVNNVGLVKPQPIGHINLDDLDDVLALNLHPAIQAVQTLLPGMRSRGWGRIVNISSLTILGISERTAYAAAKASLVSFARSWALELADTGITVNAVAPGPTDTELFRANNPAGSEGERRYISAVPMGRFGKPDEIAATVAFLVSDDAGFMTGQTLYVDGGASIGRLGF</sequence>
<evidence type="ECO:0000313" key="4">
    <source>
        <dbReference type="EMBL" id="OXC72732.1"/>
    </source>
</evidence>
<dbReference type="Pfam" id="PF13561">
    <property type="entry name" value="adh_short_C2"/>
    <property type="match status" value="1"/>
</dbReference>
<comment type="caution">
    <text evidence="4">The sequence shown here is derived from an EMBL/GenBank/DDBJ whole genome shotgun (WGS) entry which is preliminary data.</text>
</comment>
<protein>
    <submittedName>
        <fullName evidence="4">3-oxoacyl-[acyl-carrier protein] reductase</fullName>
    </submittedName>
</protein>
<dbReference type="Proteomes" id="UP000214720">
    <property type="component" value="Unassembled WGS sequence"/>
</dbReference>
<dbReference type="PRINTS" id="PR00081">
    <property type="entry name" value="GDHRDH"/>
</dbReference>
<dbReference type="PRINTS" id="PR00080">
    <property type="entry name" value="SDRFAMILY"/>
</dbReference>
<dbReference type="AlphaFoldDB" id="A0A226WNH1"/>
<comment type="similarity">
    <text evidence="1">Belongs to the short-chain dehydrogenases/reductases (SDR) family.</text>
</comment>
<dbReference type="InterPro" id="IPR002347">
    <property type="entry name" value="SDR_fam"/>
</dbReference>
<dbReference type="GO" id="GO:0032787">
    <property type="term" value="P:monocarboxylic acid metabolic process"/>
    <property type="evidence" value="ECO:0007669"/>
    <property type="project" value="UniProtKB-ARBA"/>
</dbReference>
<evidence type="ECO:0000256" key="1">
    <source>
        <dbReference type="ARBA" id="ARBA00006484"/>
    </source>
</evidence>
<dbReference type="InterPro" id="IPR050259">
    <property type="entry name" value="SDR"/>
</dbReference>
<dbReference type="InterPro" id="IPR036291">
    <property type="entry name" value="NAD(P)-bd_dom_sf"/>
</dbReference>
<reference evidence="5" key="1">
    <citation type="submission" date="2017-01" db="EMBL/GenBank/DDBJ databases">
        <title>Genome Analysis of Deinococcus marmoris KOPRI26562.</title>
        <authorList>
            <person name="Kim J.H."/>
            <person name="Oh H.-M."/>
        </authorList>
    </citation>
    <scope>NUCLEOTIDE SEQUENCE [LARGE SCALE GENOMIC DNA]</scope>
    <source>
        <strain evidence="5">PAMC 26633</strain>
    </source>
</reference>
<dbReference type="FunFam" id="3.40.50.720:FF:000173">
    <property type="entry name" value="3-oxoacyl-[acyl-carrier protein] reductase"/>
    <property type="match status" value="1"/>
</dbReference>
<dbReference type="SMART" id="SM00822">
    <property type="entry name" value="PKS_KR"/>
    <property type="match status" value="1"/>
</dbReference>
<dbReference type="CDD" id="cd05233">
    <property type="entry name" value="SDR_c"/>
    <property type="match status" value="1"/>
</dbReference>
<organism evidence="4 5">
    <name type="scientific">Caballeronia sordidicola</name>
    <name type="common">Burkholderia sordidicola</name>
    <dbReference type="NCBI Taxonomy" id="196367"/>
    <lineage>
        <taxon>Bacteria</taxon>
        <taxon>Pseudomonadati</taxon>
        <taxon>Pseudomonadota</taxon>
        <taxon>Betaproteobacteria</taxon>
        <taxon>Burkholderiales</taxon>
        <taxon>Burkholderiaceae</taxon>
        <taxon>Caballeronia</taxon>
    </lineage>
</organism>
<dbReference type="Gene3D" id="3.40.50.720">
    <property type="entry name" value="NAD(P)-binding Rossmann-like Domain"/>
    <property type="match status" value="1"/>
</dbReference>
<accession>A0A226WNH1</accession>
<keyword evidence="2" id="KW-0560">Oxidoreductase</keyword>
<dbReference type="NCBIfam" id="NF005753">
    <property type="entry name" value="PRK07577.1"/>
    <property type="match status" value="1"/>
</dbReference>
<dbReference type="GO" id="GO:0016491">
    <property type="term" value="F:oxidoreductase activity"/>
    <property type="evidence" value="ECO:0007669"/>
    <property type="project" value="UniProtKB-KW"/>
</dbReference>
<proteinExistence type="inferred from homology"/>
<dbReference type="PROSITE" id="PS00061">
    <property type="entry name" value="ADH_SHORT"/>
    <property type="match status" value="1"/>
</dbReference>
<gene>
    <name evidence="4" type="ORF">BSU04_40615</name>
</gene>
<dbReference type="InterPro" id="IPR020904">
    <property type="entry name" value="Sc_DH/Rdtase_CS"/>
</dbReference>
<dbReference type="InterPro" id="IPR057326">
    <property type="entry name" value="KR_dom"/>
</dbReference>
<evidence type="ECO:0000259" key="3">
    <source>
        <dbReference type="SMART" id="SM00822"/>
    </source>
</evidence>
<name>A0A226WNH1_CABSO</name>
<dbReference type="SUPFAM" id="SSF51735">
    <property type="entry name" value="NAD(P)-binding Rossmann-fold domains"/>
    <property type="match status" value="1"/>
</dbReference>
<dbReference type="EMBL" id="MTHB01000265">
    <property type="protein sequence ID" value="OXC72732.1"/>
    <property type="molecule type" value="Genomic_DNA"/>
</dbReference>
<dbReference type="PANTHER" id="PTHR42879">
    <property type="entry name" value="3-OXOACYL-(ACYL-CARRIER-PROTEIN) REDUCTASE"/>
    <property type="match status" value="1"/>
</dbReference>
<feature type="domain" description="Ketoreductase" evidence="3">
    <location>
        <begin position="22"/>
        <end position="187"/>
    </location>
</feature>
<evidence type="ECO:0000256" key="2">
    <source>
        <dbReference type="ARBA" id="ARBA00023002"/>
    </source>
</evidence>